<name>A0A1M7DK31_9FLAO</name>
<dbReference type="AlphaFoldDB" id="A0A1M7DK31"/>
<keyword evidence="2" id="KW-1185">Reference proteome</keyword>
<dbReference type="Proteomes" id="UP000184092">
    <property type="component" value="Unassembled WGS sequence"/>
</dbReference>
<dbReference type="EMBL" id="FRCL01000001">
    <property type="protein sequence ID" value="SHL79713.1"/>
    <property type="molecule type" value="Genomic_DNA"/>
</dbReference>
<evidence type="ECO:0000313" key="1">
    <source>
        <dbReference type="EMBL" id="SHL79713.1"/>
    </source>
</evidence>
<reference evidence="2" key="1">
    <citation type="submission" date="2016-11" db="EMBL/GenBank/DDBJ databases">
        <authorList>
            <person name="Varghese N."/>
            <person name="Submissions S."/>
        </authorList>
    </citation>
    <scope>NUCLEOTIDE SEQUENCE [LARGE SCALE GENOMIC DNA]</scope>
    <source>
        <strain evidence="2">CGMCC 1.2749</strain>
    </source>
</reference>
<gene>
    <name evidence="1" type="ORF">SAMN05216269_101140</name>
</gene>
<organism evidence="1 2">
    <name type="scientific">Flavobacterium xinjiangense</name>
    <dbReference type="NCBI Taxonomy" id="178356"/>
    <lineage>
        <taxon>Bacteria</taxon>
        <taxon>Pseudomonadati</taxon>
        <taxon>Bacteroidota</taxon>
        <taxon>Flavobacteriia</taxon>
        <taxon>Flavobacteriales</taxon>
        <taxon>Flavobacteriaceae</taxon>
        <taxon>Flavobacterium</taxon>
    </lineage>
</organism>
<sequence>MTENRNVLKVLKGFTELNDSEKQILIRELNEFVNKSDFGKTQTRNEIMVKMSASLGPTNDRSCPCCGKS</sequence>
<proteinExistence type="predicted"/>
<protein>
    <submittedName>
        <fullName evidence="1">Uncharacterized protein</fullName>
    </submittedName>
</protein>
<dbReference type="STRING" id="178356.SAMN05216269_101140"/>
<accession>A0A1M7DK31</accession>
<evidence type="ECO:0000313" key="2">
    <source>
        <dbReference type="Proteomes" id="UP000184092"/>
    </source>
</evidence>
<dbReference type="RefSeq" id="WP_073203799.1">
    <property type="nucleotide sequence ID" value="NZ_FRCL01000001.1"/>
</dbReference>